<organism evidence="2">
    <name type="scientific">Candidatus Kentrum sp. SD</name>
    <dbReference type="NCBI Taxonomy" id="2126332"/>
    <lineage>
        <taxon>Bacteria</taxon>
        <taxon>Pseudomonadati</taxon>
        <taxon>Pseudomonadota</taxon>
        <taxon>Gammaproteobacteria</taxon>
        <taxon>Candidatus Kentrum</taxon>
    </lineage>
</organism>
<dbReference type="GO" id="GO:0006313">
    <property type="term" value="P:DNA transposition"/>
    <property type="evidence" value="ECO:0007669"/>
    <property type="project" value="InterPro"/>
</dbReference>
<dbReference type="Pfam" id="PF01609">
    <property type="entry name" value="DDE_Tnp_1"/>
    <property type="match status" value="1"/>
</dbReference>
<dbReference type="GO" id="GO:0003677">
    <property type="term" value="F:DNA binding"/>
    <property type="evidence" value="ECO:0007669"/>
    <property type="project" value="InterPro"/>
</dbReference>
<feature type="domain" description="Transposase IS4-like" evidence="1">
    <location>
        <begin position="2"/>
        <end position="160"/>
    </location>
</feature>
<dbReference type="PANTHER" id="PTHR30007:SF1">
    <property type="entry name" value="BLR1914 PROTEIN"/>
    <property type="match status" value="1"/>
</dbReference>
<reference evidence="2" key="1">
    <citation type="submission" date="2019-02" db="EMBL/GenBank/DDBJ databases">
        <authorList>
            <person name="Gruber-Vodicka R. H."/>
            <person name="Seah K. B. B."/>
        </authorList>
    </citation>
    <scope>NUCLEOTIDE SEQUENCE</scope>
    <source>
        <strain evidence="2">BECK_S127</strain>
    </source>
</reference>
<accession>A0A451BSX0</accession>
<protein>
    <submittedName>
        <fullName evidence="2">Transposase</fullName>
    </submittedName>
</protein>
<dbReference type="AlphaFoldDB" id="A0A451BSX0"/>
<dbReference type="InterPro" id="IPR002559">
    <property type="entry name" value="Transposase_11"/>
</dbReference>
<proteinExistence type="predicted"/>
<dbReference type="PANTHER" id="PTHR30007">
    <property type="entry name" value="PHP DOMAIN PROTEIN"/>
    <property type="match status" value="1"/>
</dbReference>
<evidence type="ECO:0000313" key="2">
    <source>
        <dbReference type="EMBL" id="VFK81399.1"/>
    </source>
</evidence>
<sequence>MIDGTIVRAHACAAGAPQSHLKEPQDQALGRSTGGFTTKIHVMVDALGNPLKFILTGGQSADITQAYALIEGEKAMYALMDKAYDADALIEQLKHQNIIPVIPPKVNRKEPREYDRHIYKERHLVECFIGKLKQFRRVFSRFEKWAKNYMNFIRFAAALIWLR</sequence>
<dbReference type="EMBL" id="CAADHB010000359">
    <property type="protein sequence ID" value="VFK81399.1"/>
    <property type="molecule type" value="Genomic_DNA"/>
</dbReference>
<dbReference type="GO" id="GO:0004803">
    <property type="term" value="F:transposase activity"/>
    <property type="evidence" value="ECO:0007669"/>
    <property type="project" value="InterPro"/>
</dbReference>
<gene>
    <name evidence="2" type="ORF">BECKSD772D_GA0070982_13591</name>
</gene>
<dbReference type="NCBIfam" id="NF033580">
    <property type="entry name" value="transpos_IS5_3"/>
    <property type="match status" value="1"/>
</dbReference>
<evidence type="ECO:0000259" key="1">
    <source>
        <dbReference type="Pfam" id="PF01609"/>
    </source>
</evidence>
<name>A0A451BSX0_9GAMM</name>